<feature type="domain" description="CAAX prenyl protease 2/Lysostaphin resistance protein A-like" evidence="13">
    <location>
        <begin position="151"/>
        <end position="269"/>
    </location>
</feature>
<evidence type="ECO:0000313" key="15">
    <source>
        <dbReference type="Proteomes" id="UP000308133"/>
    </source>
</evidence>
<evidence type="ECO:0000256" key="2">
    <source>
        <dbReference type="ARBA" id="ARBA00006897"/>
    </source>
</evidence>
<dbReference type="GO" id="GO:0005789">
    <property type="term" value="C:endoplasmic reticulum membrane"/>
    <property type="evidence" value="ECO:0007669"/>
    <property type="project" value="UniProtKB-SubCell"/>
</dbReference>
<feature type="region of interest" description="Disordered" evidence="11">
    <location>
        <begin position="288"/>
        <end position="315"/>
    </location>
</feature>
<evidence type="ECO:0000256" key="11">
    <source>
        <dbReference type="SAM" id="MobiDB-lite"/>
    </source>
</evidence>
<dbReference type="PANTHER" id="PTHR13046:SF0">
    <property type="entry name" value="CAAX PRENYL PROTEASE 2"/>
    <property type="match status" value="1"/>
</dbReference>
<keyword evidence="7 12" id="KW-1133">Transmembrane helix</keyword>
<dbReference type="PANTHER" id="PTHR13046">
    <property type="entry name" value="PROTEASE U48 CAAX PRENYL PROTEASE RCE1"/>
    <property type="match status" value="1"/>
</dbReference>
<feature type="compositionally biased region" description="Basic and acidic residues" evidence="11">
    <location>
        <begin position="288"/>
        <end position="297"/>
    </location>
</feature>
<evidence type="ECO:0000256" key="3">
    <source>
        <dbReference type="ARBA" id="ARBA00022670"/>
    </source>
</evidence>
<evidence type="ECO:0000313" key="14">
    <source>
        <dbReference type="EMBL" id="TKX27573.1"/>
    </source>
</evidence>
<dbReference type="GO" id="GO:0004222">
    <property type="term" value="F:metalloendopeptidase activity"/>
    <property type="evidence" value="ECO:0007669"/>
    <property type="project" value="InterPro"/>
</dbReference>
<gene>
    <name evidence="14" type="ORF">C1H76_0411</name>
</gene>
<keyword evidence="8 12" id="KW-0472">Membrane</keyword>
<organism evidence="14 15">
    <name type="scientific">Elsinoe australis</name>
    <dbReference type="NCBI Taxonomy" id="40998"/>
    <lineage>
        <taxon>Eukaryota</taxon>
        <taxon>Fungi</taxon>
        <taxon>Dikarya</taxon>
        <taxon>Ascomycota</taxon>
        <taxon>Pezizomycotina</taxon>
        <taxon>Dothideomycetes</taxon>
        <taxon>Dothideomycetidae</taxon>
        <taxon>Myriangiales</taxon>
        <taxon>Elsinoaceae</taxon>
        <taxon>Elsinoe</taxon>
    </lineage>
</organism>
<evidence type="ECO:0000259" key="13">
    <source>
        <dbReference type="Pfam" id="PF02517"/>
    </source>
</evidence>
<comment type="subcellular location">
    <subcellularLocation>
        <location evidence="1">Endoplasmic reticulum membrane</location>
        <topology evidence="1">Multi-pass membrane protein</topology>
    </subcellularLocation>
</comment>
<evidence type="ECO:0000256" key="8">
    <source>
        <dbReference type="ARBA" id="ARBA00023136"/>
    </source>
</evidence>
<keyword evidence="6" id="KW-0256">Endoplasmic reticulum</keyword>
<dbReference type="AlphaFoldDB" id="A0A4U7B7T9"/>
<keyword evidence="5" id="KW-0378">Hydrolase</keyword>
<dbReference type="EC" id="3.4.26.1" evidence="10"/>
<keyword evidence="4 12" id="KW-0812">Transmembrane</keyword>
<dbReference type="EMBL" id="PTQR01000004">
    <property type="protein sequence ID" value="TKX27573.1"/>
    <property type="molecule type" value="Genomic_DNA"/>
</dbReference>
<evidence type="ECO:0000256" key="1">
    <source>
        <dbReference type="ARBA" id="ARBA00004477"/>
    </source>
</evidence>
<protein>
    <recommendedName>
        <fullName evidence="10">intramembrane prenyl-peptidase Rce1</fullName>
        <ecNumber evidence="10">3.4.26.1</ecNumber>
    </recommendedName>
</protein>
<evidence type="ECO:0000256" key="5">
    <source>
        <dbReference type="ARBA" id="ARBA00022801"/>
    </source>
</evidence>
<dbReference type="GO" id="GO:0071586">
    <property type="term" value="P:CAAX-box protein processing"/>
    <property type="evidence" value="ECO:0007669"/>
    <property type="project" value="InterPro"/>
</dbReference>
<evidence type="ECO:0000256" key="6">
    <source>
        <dbReference type="ARBA" id="ARBA00022824"/>
    </source>
</evidence>
<keyword evidence="3 14" id="KW-0645">Protease</keyword>
<evidence type="ECO:0000256" key="7">
    <source>
        <dbReference type="ARBA" id="ARBA00022989"/>
    </source>
</evidence>
<comment type="caution">
    <text evidence="14">The sequence shown here is derived from an EMBL/GenBank/DDBJ whole genome shotgun (WGS) entry which is preliminary data.</text>
</comment>
<dbReference type="Proteomes" id="UP000308133">
    <property type="component" value="Unassembled WGS sequence"/>
</dbReference>
<reference evidence="14 15" key="1">
    <citation type="submission" date="2018-02" db="EMBL/GenBank/DDBJ databases">
        <title>Draft genome sequences of Elsinoe sp., causing black scab on jojoba.</title>
        <authorList>
            <person name="Stodart B."/>
            <person name="Jeffress S."/>
            <person name="Ash G."/>
            <person name="Arun Chinnappa K."/>
        </authorList>
    </citation>
    <scope>NUCLEOTIDE SEQUENCE [LARGE SCALE GENOMIC DNA]</scope>
    <source>
        <strain evidence="14 15">Hillstone_2</strain>
    </source>
</reference>
<dbReference type="InterPro" id="IPR039731">
    <property type="entry name" value="Rce1"/>
</dbReference>
<feature type="transmembrane region" description="Helical" evidence="12">
    <location>
        <begin position="65"/>
        <end position="86"/>
    </location>
</feature>
<dbReference type="InterPro" id="IPR003675">
    <property type="entry name" value="Rce1/LyrA-like_dom"/>
</dbReference>
<accession>A0A4U7B7T9</accession>
<evidence type="ECO:0000256" key="9">
    <source>
        <dbReference type="ARBA" id="ARBA00047280"/>
    </source>
</evidence>
<dbReference type="Pfam" id="PF02517">
    <property type="entry name" value="Rce1-like"/>
    <property type="match status" value="1"/>
</dbReference>
<comment type="similarity">
    <text evidence="2">Belongs to the peptidase U48 family.</text>
</comment>
<feature type="transmembrane region" description="Helical" evidence="12">
    <location>
        <begin position="21"/>
        <end position="44"/>
    </location>
</feature>
<feature type="transmembrane region" description="Helical" evidence="12">
    <location>
        <begin position="336"/>
        <end position="354"/>
    </location>
</feature>
<feature type="transmembrane region" description="Helical" evidence="12">
    <location>
        <begin position="98"/>
        <end position="124"/>
    </location>
</feature>
<evidence type="ECO:0000256" key="12">
    <source>
        <dbReference type="SAM" id="Phobius"/>
    </source>
</evidence>
<proteinExistence type="inferred from homology"/>
<sequence length="366" mass="41075">MTLNRAKTVIQHEPQDGQPTIIQPVAVAIAVCFAIAYVAPFYLSKSLRISQNVSRNSPESIRARCRAVFLTCCLCTVITMNVQSIVGVATPSEMLQRAGVYPIILTDVVRTMILVAILFAGPLYEAGIVDGGWRYWIDWRNIKEEVYDDWVGWRNYVVGPVSEELIFRSLNISLLLCAWTPARKIVWEAPLLFGIAHLHHLNEFIITHKRPSQSYFSAIRTPAIILPGIARTVFQLGFTSVFGMFVTFVFLRTGNVYSCILAHTFCNWMGFPRLWGRLGQVEGEEMAHVSHDKRSDDQELDELDASGSRSTSSGERDIADTVLGARSRSLGIQWTVVYYILLVGGCIGFTKLLFPLTESNNMLVYI</sequence>
<name>A0A4U7B7T9_9PEZI</name>
<evidence type="ECO:0000256" key="4">
    <source>
        <dbReference type="ARBA" id="ARBA00022692"/>
    </source>
</evidence>
<comment type="catalytic activity">
    <reaction evidence="9">
        <text>Hydrolyzes the peptide bond -P2-(S-farnesyl or geranylgeranyl)C-P1'-P2'-P3'-COOH where P1' and P2' are amino acids with aliphatic sidechains and P3' is any C-terminal residue.</text>
        <dbReference type="EC" id="3.4.26.1"/>
    </reaction>
</comment>
<evidence type="ECO:0000256" key="10">
    <source>
        <dbReference type="ARBA" id="ARBA00049729"/>
    </source>
</evidence>